<evidence type="ECO:0000256" key="5">
    <source>
        <dbReference type="ARBA" id="ARBA00022676"/>
    </source>
</evidence>
<dbReference type="EMBL" id="JWHR01000097">
    <property type="protein sequence ID" value="KHS56994.1"/>
    <property type="molecule type" value="Genomic_DNA"/>
</dbReference>
<comment type="caution">
    <text evidence="11">The sequence shown here is derived from an EMBL/GenBank/DDBJ whole genome shotgun (WGS) entry which is preliminary data.</text>
</comment>
<dbReference type="CDD" id="cd09009">
    <property type="entry name" value="PNP-EcPNPII_like"/>
    <property type="match status" value="1"/>
</dbReference>
<dbReference type="AlphaFoldDB" id="A0A0B3VWL3"/>
<dbReference type="InterPro" id="IPR011270">
    <property type="entry name" value="Pur_Nuc_Pase_Ino/Guo-sp"/>
</dbReference>
<evidence type="ECO:0000256" key="7">
    <source>
        <dbReference type="ARBA" id="ARBA00048556"/>
    </source>
</evidence>
<reference evidence="11 12" key="1">
    <citation type="submission" date="2014-12" db="EMBL/GenBank/DDBJ databases">
        <title>Draft genome sequence of Terrisporobacter sp. 08-306576, isolated from the blood culture of a bacteremia patient.</title>
        <authorList>
            <person name="Lund L.C."/>
            <person name="Sydenham T.V."/>
            <person name="Hogh S.V."/>
            <person name="Skov M.N."/>
            <person name="Kemp M."/>
            <person name="Justesen U.S."/>
        </authorList>
    </citation>
    <scope>NUCLEOTIDE SEQUENCE [LARGE SCALE GENOMIC DNA]</scope>
    <source>
        <strain evidence="11 12">08-306576</strain>
    </source>
</reference>
<dbReference type="SUPFAM" id="SSF53167">
    <property type="entry name" value="Purine and uridine phosphorylases"/>
    <property type="match status" value="1"/>
</dbReference>
<dbReference type="GO" id="GO:0004731">
    <property type="term" value="F:purine-nucleoside phosphorylase activity"/>
    <property type="evidence" value="ECO:0007669"/>
    <property type="project" value="UniProtKB-EC"/>
</dbReference>
<dbReference type="RefSeq" id="WP_039679885.1">
    <property type="nucleotide sequence ID" value="NZ_JAWGXO010000002.1"/>
</dbReference>
<dbReference type="NCBIfam" id="TIGR01697">
    <property type="entry name" value="PNPH-PUNA-XAPA"/>
    <property type="match status" value="1"/>
</dbReference>
<keyword evidence="12" id="KW-1185">Reference proteome</keyword>
<organism evidence="11 12">
    <name type="scientific">Terrisporobacter othiniensis</name>
    <dbReference type="NCBI Taxonomy" id="1577792"/>
    <lineage>
        <taxon>Bacteria</taxon>
        <taxon>Bacillati</taxon>
        <taxon>Bacillota</taxon>
        <taxon>Clostridia</taxon>
        <taxon>Peptostreptococcales</taxon>
        <taxon>Peptostreptococcaceae</taxon>
        <taxon>Terrisporobacter</taxon>
    </lineage>
</organism>
<comment type="similarity">
    <text evidence="3 8">Belongs to the PNP/MTAP phosphorylase family.</text>
</comment>
<dbReference type="GO" id="GO:0005737">
    <property type="term" value="C:cytoplasm"/>
    <property type="evidence" value="ECO:0007669"/>
    <property type="project" value="TreeGrafter"/>
</dbReference>
<evidence type="ECO:0000256" key="6">
    <source>
        <dbReference type="ARBA" id="ARBA00022679"/>
    </source>
</evidence>
<feature type="binding site" evidence="9">
    <location>
        <position position="194"/>
    </location>
    <ligand>
        <name>a purine D-ribonucleoside</name>
        <dbReference type="ChEBI" id="CHEBI:142355"/>
    </ligand>
</feature>
<feature type="domain" description="Nucleoside phosphorylase" evidence="10">
    <location>
        <begin position="25"/>
        <end position="271"/>
    </location>
</feature>
<dbReference type="NCBIfam" id="TIGR01700">
    <property type="entry name" value="PNPH"/>
    <property type="match status" value="1"/>
</dbReference>
<evidence type="ECO:0000256" key="3">
    <source>
        <dbReference type="ARBA" id="ARBA00006751"/>
    </source>
</evidence>
<keyword evidence="5 8" id="KW-0328">Glycosyltransferase</keyword>
<dbReference type="UniPathway" id="UPA00606"/>
<feature type="binding site" evidence="9">
    <location>
        <position position="62"/>
    </location>
    <ligand>
        <name>phosphate</name>
        <dbReference type="ChEBI" id="CHEBI:43474"/>
    </ligand>
</feature>
<sequence length="273" mass="29897">MKNLYERIQESADYIKSKTDLTPSIGLILGSGLGILADEIENPIKIKYDHIPNFPVSTVEGHEGQLVIGNLQGKTVVAMQGRFHYYEGYSMEMITFPVRVMKALGVETIFVTNAAGGANVDFKPGDLMIITDHINLSGNNPLIGANDNRIGTRFPDMSSAYTKEYIELAKKCAEKLNIKVQEGVYAFFSGPTYETPAEVRMARILGADAVGMSTVPEVIVASHSKLKVVGISCITNMAAGILDQPLNHEEVIETTQKVKEEFLSLVKTIVKEL</sequence>
<dbReference type="PIRSF" id="PIRSF000477">
    <property type="entry name" value="PurNPase"/>
    <property type="match status" value="1"/>
</dbReference>
<name>A0A0B3VWL3_9FIRM</name>
<evidence type="ECO:0000256" key="9">
    <source>
        <dbReference type="PIRSR" id="PIRSR000477-2"/>
    </source>
</evidence>
<dbReference type="GO" id="GO:0009116">
    <property type="term" value="P:nucleoside metabolic process"/>
    <property type="evidence" value="ECO:0007669"/>
    <property type="project" value="InterPro"/>
</dbReference>
<dbReference type="InterPro" id="IPR035994">
    <property type="entry name" value="Nucleoside_phosphorylase_sf"/>
</dbReference>
<dbReference type="STRING" id="1577792.QX51_10555"/>
<comment type="function">
    <text evidence="1">The purine nucleoside phosphorylases catalyze the phosphorolytic breakdown of the N-glycosidic bond in the beta-(deoxy)ribonucleoside molecules, with the formation of the corresponding free purine bases and pentose-1-phosphate. Cleaves guanosine, inosine, 2'-deoxyguanosine and 2'-deoxyinosine.</text>
</comment>
<proteinExistence type="inferred from homology"/>
<evidence type="ECO:0000313" key="12">
    <source>
        <dbReference type="Proteomes" id="UP000031189"/>
    </source>
</evidence>
<protein>
    <recommendedName>
        <fullName evidence="8">Purine nucleoside phosphorylase</fullName>
        <ecNumber evidence="8">2.4.2.1</ecNumber>
    </recommendedName>
    <alternativeName>
        <fullName evidence="8">Inosine-guanosine phosphorylase</fullName>
    </alternativeName>
</protein>
<comment type="catalytic activity">
    <reaction evidence="7">
        <text>a purine 2'-deoxy-D-ribonucleoside + phosphate = a purine nucleobase + 2-deoxy-alpha-D-ribose 1-phosphate</text>
        <dbReference type="Rhea" id="RHEA:36431"/>
        <dbReference type="ChEBI" id="CHEBI:26386"/>
        <dbReference type="ChEBI" id="CHEBI:43474"/>
        <dbReference type="ChEBI" id="CHEBI:57259"/>
        <dbReference type="ChEBI" id="CHEBI:142361"/>
        <dbReference type="EC" id="2.4.2.1"/>
    </reaction>
</comment>
<feature type="binding site" evidence="9">
    <location>
        <position position="213"/>
    </location>
    <ligand>
        <name>phosphate</name>
        <dbReference type="ChEBI" id="CHEBI:43474"/>
    </ligand>
</feature>
<feature type="binding site" evidence="9">
    <location>
        <begin position="82"/>
        <end position="84"/>
    </location>
    <ligand>
        <name>phosphate</name>
        <dbReference type="ChEBI" id="CHEBI:43474"/>
    </ligand>
</feature>
<dbReference type="Proteomes" id="UP000031189">
    <property type="component" value="Unassembled WGS sequence"/>
</dbReference>
<evidence type="ECO:0000259" key="10">
    <source>
        <dbReference type="Pfam" id="PF01048"/>
    </source>
</evidence>
<dbReference type="InterPro" id="IPR011268">
    <property type="entry name" value="Purine_phosphorylase"/>
</dbReference>
<feature type="binding site" evidence="9">
    <location>
        <position position="31"/>
    </location>
    <ligand>
        <name>phosphate</name>
        <dbReference type="ChEBI" id="CHEBI:43474"/>
    </ligand>
</feature>
<dbReference type="Gene3D" id="3.40.50.1580">
    <property type="entry name" value="Nucleoside phosphorylase domain"/>
    <property type="match status" value="1"/>
</dbReference>
<comment type="pathway">
    <text evidence="2 8">Purine metabolism; purine nucleoside salvage.</text>
</comment>
<evidence type="ECO:0000256" key="2">
    <source>
        <dbReference type="ARBA" id="ARBA00005058"/>
    </source>
</evidence>
<feature type="binding site" evidence="9">
    <location>
        <position position="114"/>
    </location>
    <ligand>
        <name>phosphate</name>
        <dbReference type="ChEBI" id="CHEBI:43474"/>
    </ligand>
</feature>
<keyword evidence="6 8" id="KW-0808">Transferase</keyword>
<dbReference type="PANTHER" id="PTHR11904:SF9">
    <property type="entry name" value="PURINE NUCLEOSIDE PHOSPHORYLASE-RELATED"/>
    <property type="match status" value="1"/>
</dbReference>
<accession>A0A0B3VWL3</accession>
<keyword evidence="4" id="KW-0597">Phosphoprotein</keyword>
<evidence type="ECO:0000256" key="1">
    <source>
        <dbReference type="ARBA" id="ARBA00002678"/>
    </source>
</evidence>
<dbReference type="NCBIfam" id="NF006054">
    <property type="entry name" value="PRK08202.1"/>
    <property type="match status" value="1"/>
</dbReference>
<evidence type="ECO:0000256" key="8">
    <source>
        <dbReference type="PIRNR" id="PIRNR000477"/>
    </source>
</evidence>
<gene>
    <name evidence="11" type="ORF">QX51_10555</name>
</gene>
<dbReference type="Pfam" id="PF01048">
    <property type="entry name" value="PNP_UDP_1"/>
    <property type="match status" value="1"/>
</dbReference>
<feature type="binding site" evidence="9">
    <location>
        <position position="236"/>
    </location>
    <ligand>
        <name>a purine D-ribonucleoside</name>
        <dbReference type="ChEBI" id="CHEBI:142355"/>
    </ligand>
</feature>
<dbReference type="OrthoDB" id="1523230at2"/>
<evidence type="ECO:0000313" key="11">
    <source>
        <dbReference type="EMBL" id="KHS56994.1"/>
    </source>
</evidence>
<dbReference type="EC" id="2.4.2.1" evidence="8"/>
<dbReference type="PANTHER" id="PTHR11904">
    <property type="entry name" value="METHYLTHIOADENOSINE/PURINE NUCLEOSIDE PHOSPHORYLASE"/>
    <property type="match status" value="1"/>
</dbReference>
<evidence type="ECO:0000256" key="4">
    <source>
        <dbReference type="ARBA" id="ARBA00022553"/>
    </source>
</evidence>
<dbReference type="FunFam" id="3.40.50.1580:FF:000010">
    <property type="entry name" value="Purine nucleoside phosphorylase"/>
    <property type="match status" value="1"/>
</dbReference>
<dbReference type="InterPro" id="IPR000845">
    <property type="entry name" value="Nucleoside_phosphorylase_d"/>
</dbReference>